<dbReference type="Pfam" id="PF08387">
    <property type="entry name" value="FBD"/>
    <property type="match status" value="1"/>
</dbReference>
<dbReference type="PANTHER" id="PTHR31639:SF315">
    <property type="entry name" value="LEUCINE-RICH REPEAT DOMAIN SUPERFAMILY, F-BOX-LIKE DOMAIN SUPERFAMILY"/>
    <property type="match status" value="1"/>
</dbReference>
<feature type="domain" description="FBD" evidence="1">
    <location>
        <begin position="312"/>
        <end position="384"/>
    </location>
</feature>
<dbReference type="PANTHER" id="PTHR31639">
    <property type="entry name" value="F-BOX PROTEIN-LIKE"/>
    <property type="match status" value="1"/>
</dbReference>
<dbReference type="Pfam" id="PF24758">
    <property type="entry name" value="LRR_At5g56370"/>
    <property type="match status" value="1"/>
</dbReference>
<dbReference type="EMBL" id="JAMZMK010007856">
    <property type="protein sequence ID" value="KAI7742917.1"/>
    <property type="molecule type" value="Genomic_DNA"/>
</dbReference>
<organism evidence="2 3">
    <name type="scientific">Ambrosia artemisiifolia</name>
    <name type="common">Common ragweed</name>
    <dbReference type="NCBI Taxonomy" id="4212"/>
    <lineage>
        <taxon>Eukaryota</taxon>
        <taxon>Viridiplantae</taxon>
        <taxon>Streptophyta</taxon>
        <taxon>Embryophyta</taxon>
        <taxon>Tracheophyta</taxon>
        <taxon>Spermatophyta</taxon>
        <taxon>Magnoliopsida</taxon>
        <taxon>eudicotyledons</taxon>
        <taxon>Gunneridae</taxon>
        <taxon>Pentapetalae</taxon>
        <taxon>asterids</taxon>
        <taxon>campanulids</taxon>
        <taxon>Asterales</taxon>
        <taxon>Asteraceae</taxon>
        <taxon>Asteroideae</taxon>
        <taxon>Heliantheae alliance</taxon>
        <taxon>Heliantheae</taxon>
        <taxon>Ambrosia</taxon>
    </lineage>
</organism>
<evidence type="ECO:0000313" key="3">
    <source>
        <dbReference type="Proteomes" id="UP001206925"/>
    </source>
</evidence>
<evidence type="ECO:0000313" key="2">
    <source>
        <dbReference type="EMBL" id="KAI7742917.1"/>
    </source>
</evidence>
<dbReference type="AlphaFoldDB" id="A0AAD5GHP2"/>
<accession>A0AAD5GHP2</accession>
<dbReference type="SMART" id="SM00579">
    <property type="entry name" value="FBD"/>
    <property type="match status" value="1"/>
</dbReference>
<proteinExistence type="predicted"/>
<protein>
    <recommendedName>
        <fullName evidence="1">FBD domain-containing protein</fullName>
    </recommendedName>
</protein>
<dbReference type="InterPro" id="IPR036047">
    <property type="entry name" value="F-box-like_dom_sf"/>
</dbReference>
<dbReference type="InterPro" id="IPR032675">
    <property type="entry name" value="LRR_dom_sf"/>
</dbReference>
<dbReference type="SUPFAM" id="SSF81383">
    <property type="entry name" value="F-box domain"/>
    <property type="match status" value="1"/>
</dbReference>
<dbReference type="Proteomes" id="UP001206925">
    <property type="component" value="Unassembled WGS sequence"/>
</dbReference>
<dbReference type="Gene3D" id="3.80.10.10">
    <property type="entry name" value="Ribonuclease Inhibitor"/>
    <property type="match status" value="1"/>
</dbReference>
<dbReference type="SUPFAM" id="SSF52047">
    <property type="entry name" value="RNI-like"/>
    <property type="match status" value="1"/>
</dbReference>
<sequence length="385" mass="44303">MDRISKLPLGIIETILCLLPIQEAARTSILSREWRYHWTKIPKLVFIENKFRVATDRPELSVSNKPSKRMKAAKRGKFFNAIYQVLLIHEGPIHEFTLDVEVDDSGVEIDHILLHLSKKNTLKILKLDITGDGYEGYVLPISLFSLRQLTDLYLSDCALYHERSFNEFSCLTTLYLKNLSTYDSTLMRLLSSCPLLKRLTLDSDCATISESGHTPIADLFKCLPVIESLSIAFSIVKCFFPERLPKELPTALVHLKYLCMDGVSFSHIYGLPFLALLVRSSPNLEKLKLVMYEEYWLDEDERVSLTLEDYSDITLEHLNEFEIRRFMDTEHELDYVKLILAKSPLLKKVSIFPGCKFDEDEKSEILKILFCSPCAAPVEGITFRF</sequence>
<name>A0AAD5GHP2_AMBAR</name>
<keyword evidence="3" id="KW-1185">Reference proteome</keyword>
<dbReference type="InterPro" id="IPR001810">
    <property type="entry name" value="F-box_dom"/>
</dbReference>
<dbReference type="InterPro" id="IPR055411">
    <property type="entry name" value="LRR_FXL15/At3g58940/PEG3-like"/>
</dbReference>
<comment type="caution">
    <text evidence="2">The sequence shown here is derived from an EMBL/GenBank/DDBJ whole genome shotgun (WGS) entry which is preliminary data.</text>
</comment>
<dbReference type="Pfam" id="PF00646">
    <property type="entry name" value="F-box"/>
    <property type="match status" value="1"/>
</dbReference>
<reference evidence="2" key="1">
    <citation type="submission" date="2022-06" db="EMBL/GenBank/DDBJ databases">
        <title>Uncovering the hologenomic basis of an extraordinary plant invasion.</title>
        <authorList>
            <person name="Bieker V.C."/>
            <person name="Martin M.D."/>
            <person name="Gilbert T."/>
            <person name="Hodgins K."/>
            <person name="Battlay P."/>
            <person name="Petersen B."/>
            <person name="Wilson J."/>
        </authorList>
    </citation>
    <scope>NUCLEOTIDE SEQUENCE</scope>
    <source>
        <strain evidence="2">AA19_3_7</strain>
        <tissue evidence="2">Leaf</tissue>
    </source>
</reference>
<evidence type="ECO:0000259" key="1">
    <source>
        <dbReference type="SMART" id="SM00579"/>
    </source>
</evidence>
<gene>
    <name evidence="2" type="ORF">M8C21_008722</name>
</gene>
<dbReference type="InterPro" id="IPR006566">
    <property type="entry name" value="FBD"/>
</dbReference>